<dbReference type="GO" id="GO:0016740">
    <property type="term" value="F:transferase activity"/>
    <property type="evidence" value="ECO:0007669"/>
    <property type="project" value="UniProtKB-KW"/>
</dbReference>
<dbReference type="OrthoDB" id="9808687at2"/>
<dbReference type="RefSeq" id="WP_072919261.1">
    <property type="nucleotide sequence ID" value="NZ_FQYQ01000032.1"/>
</dbReference>
<dbReference type="PANTHER" id="PTHR36174">
    <property type="entry name" value="LIPID II:GLYCINE GLYCYLTRANSFERASE"/>
    <property type="match status" value="1"/>
</dbReference>
<keyword evidence="3" id="KW-1185">Reference proteome</keyword>
<dbReference type="Pfam" id="PF13480">
    <property type="entry name" value="Acetyltransf_6"/>
    <property type="match status" value="1"/>
</dbReference>
<keyword evidence="2" id="KW-0808">Transferase</keyword>
<reference evidence="2 3" key="1">
    <citation type="submission" date="2016-11" db="EMBL/GenBank/DDBJ databases">
        <authorList>
            <person name="Jaros S."/>
            <person name="Januszkiewicz K."/>
            <person name="Wedrychowicz H."/>
        </authorList>
    </citation>
    <scope>NUCLEOTIDE SEQUENCE [LARGE SCALE GENOMIC DNA]</scope>
    <source>
        <strain evidence="2 3">DSM 14809</strain>
    </source>
</reference>
<dbReference type="InterPro" id="IPR050644">
    <property type="entry name" value="PG_Glycine_Bridge_Synth"/>
</dbReference>
<name>A0A1M6KNI7_PSEXY</name>
<gene>
    <name evidence="2" type="ORF">SAMN02745725_02904</name>
</gene>
<accession>A0A1M6KNI7</accession>
<sequence>MISIVRYSAEKKEEWNQFNLSSKNHLFMFDRDYMDYHKDRFVDHSLMFYDEDNLVALLPMTERDSEFISHGGLTYGGFITSNKMKQHTMNDCLDELVDYAKKHNILRIHYKVIPHFYHNQPAEEDRYSLFLHDANIEKIEASTVVNLKNPLKMPKGRKAQISRAKREGVEIRELTNTEDFFSFIDLENSVLQEYHETKAVHSGSEINLLHDRFPNSIHLFGAIKDEKLIAGTIVFEYDNVVHTQYMAANEEARTLGALDLAISAVVEKYSDKKDWLDFGISTEDGGRTLNLGLISQKEGFGGRTVTYNTFVLDI</sequence>
<dbReference type="Gene3D" id="3.40.630.30">
    <property type="match status" value="1"/>
</dbReference>
<feature type="domain" description="BioF2-like acetyltransferase" evidence="1">
    <location>
        <begin position="161"/>
        <end position="283"/>
    </location>
</feature>
<protein>
    <submittedName>
        <fullName evidence="2">Acetyltransferase (GNAT) domain-containing protein</fullName>
    </submittedName>
</protein>
<dbReference type="PANTHER" id="PTHR36174:SF1">
    <property type="entry name" value="LIPID II:GLYCINE GLYCYLTRANSFERASE"/>
    <property type="match status" value="1"/>
</dbReference>
<dbReference type="AlphaFoldDB" id="A0A1M6KNI7"/>
<dbReference type="Proteomes" id="UP000184185">
    <property type="component" value="Unassembled WGS sequence"/>
</dbReference>
<dbReference type="InterPro" id="IPR016181">
    <property type="entry name" value="Acyl_CoA_acyltransferase"/>
</dbReference>
<dbReference type="EMBL" id="FQYQ01000032">
    <property type="protein sequence ID" value="SHJ60509.1"/>
    <property type="molecule type" value="Genomic_DNA"/>
</dbReference>
<dbReference type="SUPFAM" id="SSF55729">
    <property type="entry name" value="Acyl-CoA N-acyltransferases (Nat)"/>
    <property type="match status" value="1"/>
</dbReference>
<organism evidence="2 3">
    <name type="scientific">Pseudobutyrivibrio xylanivorans DSM 14809</name>
    <dbReference type="NCBI Taxonomy" id="1123012"/>
    <lineage>
        <taxon>Bacteria</taxon>
        <taxon>Bacillati</taxon>
        <taxon>Bacillota</taxon>
        <taxon>Clostridia</taxon>
        <taxon>Lachnospirales</taxon>
        <taxon>Lachnospiraceae</taxon>
        <taxon>Pseudobutyrivibrio</taxon>
    </lineage>
</organism>
<evidence type="ECO:0000313" key="2">
    <source>
        <dbReference type="EMBL" id="SHJ60509.1"/>
    </source>
</evidence>
<evidence type="ECO:0000313" key="3">
    <source>
        <dbReference type="Proteomes" id="UP000184185"/>
    </source>
</evidence>
<evidence type="ECO:0000259" key="1">
    <source>
        <dbReference type="Pfam" id="PF13480"/>
    </source>
</evidence>
<proteinExistence type="predicted"/>
<dbReference type="InterPro" id="IPR038740">
    <property type="entry name" value="BioF2-like_GNAT_dom"/>
</dbReference>